<dbReference type="RefSeq" id="WP_148950485.1">
    <property type="nucleotide sequence ID" value="NZ_VTES01000005.1"/>
</dbReference>
<name>A0A5D4SIS0_9BACI</name>
<organism evidence="1 2">
    <name type="scientific">Bacillus infantis</name>
    <dbReference type="NCBI Taxonomy" id="324767"/>
    <lineage>
        <taxon>Bacteria</taxon>
        <taxon>Bacillati</taxon>
        <taxon>Bacillota</taxon>
        <taxon>Bacilli</taxon>
        <taxon>Bacillales</taxon>
        <taxon>Bacillaceae</taxon>
        <taxon>Bacillus</taxon>
    </lineage>
</organism>
<accession>A0A5D4SIS0</accession>
<sequence length="424" mass="50228">MTQTITLYNYKFSLLRNFGKTELKEYIKPKFLDYKQLYKTAYGSDPYIKISSILNAKVKKGYDDSEIDRDLFNALVYLSPERYYFLNMETELTADKAFSELNNSSKFTGYINRKLSHVVDEREKLISIRKDGSRIIFLFKLGISELGILKEKCGFYVPCVLDFENMHMEIRLNQYLLRNLNITTKIQLREIISYMEEFCNNQLPLALTISRIGESKIHKGLYLLFVDESNKSLKLIKREVAKNEEKGDTKVTEKELKENISKYLKEQLHVSNPEAFVEKVMSVKYQDTALNMKYKDFIEDGGYIFGFSFIDRKITKSKNRNEEHKPVYQSKIYWNLKDLIKDYEEISELAIYWKFNKKDFNKKLSGKVADKDETFAEIEIKELHNVLEIHYYVDHDDSDIQPASVKERRIREKYVIQKIRGFIQ</sequence>
<evidence type="ECO:0000313" key="1">
    <source>
        <dbReference type="EMBL" id="TYS62002.1"/>
    </source>
</evidence>
<protein>
    <submittedName>
        <fullName evidence="1">Uncharacterized protein</fullName>
    </submittedName>
</protein>
<comment type="caution">
    <text evidence="1">The sequence shown here is derived from an EMBL/GenBank/DDBJ whole genome shotgun (WGS) entry which is preliminary data.</text>
</comment>
<dbReference type="Proteomes" id="UP000323732">
    <property type="component" value="Unassembled WGS sequence"/>
</dbReference>
<reference evidence="1 2" key="1">
    <citation type="submission" date="2019-08" db="EMBL/GenBank/DDBJ databases">
        <title>Bacillus genomes from the desert of Cuatro Cienegas, Coahuila.</title>
        <authorList>
            <person name="Olmedo-Alvarez G."/>
        </authorList>
    </citation>
    <scope>NUCLEOTIDE SEQUENCE [LARGE SCALE GENOMIC DNA]</scope>
    <source>
        <strain evidence="1 2">CH37_1T</strain>
    </source>
</reference>
<dbReference type="AlphaFoldDB" id="A0A5D4SIS0"/>
<dbReference type="EMBL" id="VTES01000005">
    <property type="protein sequence ID" value="TYS62002.1"/>
    <property type="molecule type" value="Genomic_DNA"/>
</dbReference>
<gene>
    <name evidence="1" type="ORF">FZD47_18105</name>
</gene>
<evidence type="ECO:0000313" key="2">
    <source>
        <dbReference type="Proteomes" id="UP000323732"/>
    </source>
</evidence>
<proteinExistence type="predicted"/>